<dbReference type="InterPro" id="IPR011610">
    <property type="entry name" value="SAM_mthyl_Trfase_ML2640-like"/>
</dbReference>
<evidence type="ECO:0000256" key="1">
    <source>
        <dbReference type="ARBA" id="ARBA00008138"/>
    </source>
</evidence>
<feature type="region of interest" description="Disordered" evidence="4">
    <location>
        <begin position="410"/>
        <end position="473"/>
    </location>
</feature>
<evidence type="ECO:0008006" key="7">
    <source>
        <dbReference type="Google" id="ProtNLM"/>
    </source>
</evidence>
<dbReference type="EMBL" id="JASFZW010000014">
    <property type="protein sequence ID" value="KAK2075571.1"/>
    <property type="molecule type" value="Genomic_DNA"/>
</dbReference>
<dbReference type="NCBIfam" id="TIGR00027">
    <property type="entry name" value="mthyl_TIGR00027"/>
    <property type="match status" value="1"/>
</dbReference>
<sequence length="598" mass="62495">MAGTALRLFNVAGEERGQSPSQTHKKAYIPYVNGSNRWGVLHATTASWPLALSNLVLLASDPECEDQVLTRFRDHLVPSWSYASWTIPYFAWHYQNLVEYGPQGGVPGLCAFVSARHAWLSEQIRAGVAAGATQIVLLRTGYDSRPFTMRFPHTKFFVVDEPETLRAQRAMLDEVLPNRNLHPRPAYVNVSWGNLATLIPALTAAGFDPGSRAVFVAEGLLPHLDQESVETLLSDISALASPGSTMAFDFLHEDVLEGRVTPAGYANLALAVANKGEPFVSGMRPVYSALVRLFQGHSMRVGALMAPADLAAWRACAAKGIKGTAPQGDQGQSRCSLVSGLANGMPRYLSLASVTKAGARPGLRDAPQAISMDGAGGCDRSGRPDTSAGGPNCFVASLFTLLCGAKQGPAKVGAAAPAPKDKGVGKQVSGPLSVRGKEPPVSPARRCSGASSSSCDPAGGSRSDSPVQEQSSEWMLRTDTERAVFDGCALPTGMASSTDNGSESGTETITLPPAIGLDRAQSILPQSSGSSLTSHAALAAAAAAIAEEASEDTDPCSSGSYAPASPVHQAADAPLPGSAQEGTMSVKDLKKLFSSLPQ</sequence>
<dbReference type="GO" id="GO:0032259">
    <property type="term" value="P:methylation"/>
    <property type="evidence" value="ECO:0007669"/>
    <property type="project" value="UniProtKB-KW"/>
</dbReference>
<dbReference type="PANTHER" id="PTHR43619:SF2">
    <property type="entry name" value="S-ADENOSYL-L-METHIONINE-DEPENDENT METHYLTRANSFERASES SUPERFAMILY PROTEIN"/>
    <property type="match status" value="1"/>
</dbReference>
<evidence type="ECO:0000313" key="5">
    <source>
        <dbReference type="EMBL" id="KAK2075571.1"/>
    </source>
</evidence>
<proteinExistence type="inferred from homology"/>
<keyword evidence="6" id="KW-1185">Reference proteome</keyword>
<dbReference type="AlphaFoldDB" id="A0AAD9MLK6"/>
<dbReference type="Proteomes" id="UP001255856">
    <property type="component" value="Unassembled WGS sequence"/>
</dbReference>
<evidence type="ECO:0000313" key="6">
    <source>
        <dbReference type="Proteomes" id="UP001255856"/>
    </source>
</evidence>
<feature type="region of interest" description="Disordered" evidence="4">
    <location>
        <begin position="362"/>
        <end position="386"/>
    </location>
</feature>
<gene>
    <name evidence="5" type="ORF">QBZ16_001679</name>
</gene>
<feature type="region of interest" description="Disordered" evidence="4">
    <location>
        <begin position="490"/>
        <end position="509"/>
    </location>
</feature>
<organism evidence="5 6">
    <name type="scientific">Prototheca wickerhamii</name>
    <dbReference type="NCBI Taxonomy" id="3111"/>
    <lineage>
        <taxon>Eukaryota</taxon>
        <taxon>Viridiplantae</taxon>
        <taxon>Chlorophyta</taxon>
        <taxon>core chlorophytes</taxon>
        <taxon>Trebouxiophyceae</taxon>
        <taxon>Chlorellales</taxon>
        <taxon>Chlorellaceae</taxon>
        <taxon>Prototheca</taxon>
    </lineage>
</organism>
<evidence type="ECO:0000256" key="3">
    <source>
        <dbReference type="ARBA" id="ARBA00022679"/>
    </source>
</evidence>
<feature type="compositionally biased region" description="Low complexity" evidence="4">
    <location>
        <begin position="443"/>
        <end position="463"/>
    </location>
</feature>
<dbReference type="InterPro" id="IPR029063">
    <property type="entry name" value="SAM-dependent_MTases_sf"/>
</dbReference>
<comment type="caution">
    <text evidence="5">The sequence shown here is derived from an EMBL/GenBank/DDBJ whole genome shotgun (WGS) entry which is preliminary data.</text>
</comment>
<reference evidence="5" key="1">
    <citation type="submission" date="2021-01" db="EMBL/GenBank/DDBJ databases">
        <authorList>
            <person name="Eckstrom K.M.E."/>
        </authorList>
    </citation>
    <scope>NUCLEOTIDE SEQUENCE</scope>
    <source>
        <strain evidence="5">UVCC 0001</strain>
    </source>
</reference>
<dbReference type="Pfam" id="PF04072">
    <property type="entry name" value="LCM"/>
    <property type="match status" value="1"/>
</dbReference>
<keyword evidence="2" id="KW-0489">Methyltransferase</keyword>
<dbReference type="Gene3D" id="3.40.50.150">
    <property type="entry name" value="Vaccinia Virus protein VP39"/>
    <property type="match status" value="1"/>
</dbReference>
<keyword evidence="3" id="KW-0808">Transferase</keyword>
<feature type="compositionally biased region" description="Polar residues" evidence="4">
    <location>
        <begin position="494"/>
        <end position="509"/>
    </location>
</feature>
<evidence type="ECO:0000256" key="2">
    <source>
        <dbReference type="ARBA" id="ARBA00022603"/>
    </source>
</evidence>
<dbReference type="InterPro" id="IPR007213">
    <property type="entry name" value="Ppm1/Ppm2/Tcmp"/>
</dbReference>
<name>A0AAD9MLK6_PROWI</name>
<comment type="similarity">
    <text evidence="1">Belongs to the UPF0677 family.</text>
</comment>
<protein>
    <recommendedName>
        <fullName evidence="7">S-adenosyl-L-methionine-dependent methyltransferase</fullName>
    </recommendedName>
</protein>
<feature type="region of interest" description="Disordered" evidence="4">
    <location>
        <begin position="547"/>
        <end position="583"/>
    </location>
</feature>
<dbReference type="GO" id="GO:0008168">
    <property type="term" value="F:methyltransferase activity"/>
    <property type="evidence" value="ECO:0007669"/>
    <property type="project" value="UniProtKB-KW"/>
</dbReference>
<evidence type="ECO:0000256" key="4">
    <source>
        <dbReference type="SAM" id="MobiDB-lite"/>
    </source>
</evidence>
<accession>A0AAD9MLK6</accession>
<dbReference type="SUPFAM" id="SSF53335">
    <property type="entry name" value="S-adenosyl-L-methionine-dependent methyltransferases"/>
    <property type="match status" value="1"/>
</dbReference>
<dbReference type="PANTHER" id="PTHR43619">
    <property type="entry name" value="S-ADENOSYL-L-METHIONINE-DEPENDENT METHYLTRANSFERASE YKTD-RELATED"/>
    <property type="match status" value="1"/>
</dbReference>
<feature type="compositionally biased region" description="Polar residues" evidence="4">
    <location>
        <begin position="464"/>
        <end position="473"/>
    </location>
</feature>